<evidence type="ECO:0000256" key="15">
    <source>
        <dbReference type="PIRNR" id="PIRNR037595"/>
    </source>
</evidence>
<dbReference type="GO" id="GO:0045087">
    <property type="term" value="P:innate immune response"/>
    <property type="evidence" value="ECO:0007669"/>
    <property type="project" value="UniProtKB-UniRule"/>
</dbReference>
<evidence type="ECO:0000256" key="14">
    <source>
        <dbReference type="ARBA" id="ARBA00023198"/>
    </source>
</evidence>
<dbReference type="PRINTS" id="PR00019">
    <property type="entry name" value="LEURICHRPT"/>
</dbReference>
<feature type="disulfide bond" evidence="16">
    <location>
        <begin position="419"/>
        <end position="442"/>
    </location>
</feature>
<dbReference type="PRINTS" id="PR01537">
    <property type="entry name" value="INTRLKN1R1F"/>
</dbReference>
<evidence type="ECO:0000256" key="9">
    <source>
        <dbReference type="ARBA" id="ARBA00022989"/>
    </source>
</evidence>
<dbReference type="InParanoid" id="A0A6J2UME1"/>
<evidence type="ECO:0000259" key="18">
    <source>
        <dbReference type="PROSITE" id="PS50104"/>
    </source>
</evidence>
<evidence type="ECO:0000256" key="13">
    <source>
        <dbReference type="ARBA" id="ARBA00023180"/>
    </source>
</evidence>
<dbReference type="SUPFAM" id="SSF52200">
    <property type="entry name" value="Toll/Interleukin receptor TIR domain"/>
    <property type="match status" value="1"/>
</dbReference>
<dbReference type="FunFam" id="3.80.10.10:FF:000046">
    <property type="entry name" value="Toll-like receptor 2"/>
    <property type="match status" value="1"/>
</dbReference>
<dbReference type="Gene3D" id="3.40.50.10140">
    <property type="entry name" value="Toll/interleukin-1 receptor homology (TIR) domain"/>
    <property type="match status" value="1"/>
</dbReference>
<dbReference type="GO" id="GO:0006954">
    <property type="term" value="P:inflammatory response"/>
    <property type="evidence" value="ECO:0007669"/>
    <property type="project" value="UniProtKB-UniRule"/>
</dbReference>
<evidence type="ECO:0000313" key="20">
    <source>
        <dbReference type="RefSeq" id="XP_030621244.1"/>
    </source>
</evidence>
<dbReference type="PANTHER" id="PTHR24365">
    <property type="entry name" value="TOLL-LIKE RECEPTOR"/>
    <property type="match status" value="1"/>
</dbReference>
<dbReference type="SUPFAM" id="SSF52058">
    <property type="entry name" value="L domain-like"/>
    <property type="match status" value="1"/>
</dbReference>
<evidence type="ECO:0000256" key="3">
    <source>
        <dbReference type="ARBA" id="ARBA00022588"/>
    </source>
</evidence>
<keyword evidence="7" id="KW-0677">Repeat</keyword>
<gene>
    <name evidence="20" type="primary">tlr1</name>
</gene>
<dbReference type="Gene3D" id="3.80.10.10">
    <property type="entry name" value="Ribonuclease Inhibitor"/>
    <property type="match status" value="2"/>
</dbReference>
<dbReference type="Pfam" id="PF01582">
    <property type="entry name" value="TIR"/>
    <property type="match status" value="1"/>
</dbReference>
<reference evidence="20" key="1">
    <citation type="submission" date="2025-08" db="UniProtKB">
        <authorList>
            <consortium name="RefSeq"/>
        </authorList>
    </citation>
    <scope>IDENTIFICATION</scope>
</reference>
<keyword evidence="11" id="KW-0472">Membrane</keyword>
<feature type="chain" id="PRO_5026714484" evidence="17">
    <location>
        <begin position="19"/>
        <end position="806"/>
    </location>
</feature>
<keyword evidence="13" id="KW-0325">Glycoprotein</keyword>
<feature type="signal peptide" evidence="17">
    <location>
        <begin position="1"/>
        <end position="18"/>
    </location>
</feature>
<dbReference type="GO" id="GO:0005886">
    <property type="term" value="C:plasma membrane"/>
    <property type="evidence" value="ECO:0007669"/>
    <property type="project" value="TreeGrafter"/>
</dbReference>
<evidence type="ECO:0000256" key="10">
    <source>
        <dbReference type="ARBA" id="ARBA00023027"/>
    </source>
</evidence>
<dbReference type="OrthoDB" id="1081807at2759"/>
<dbReference type="RefSeq" id="XP_030621244.1">
    <property type="nucleotide sequence ID" value="XM_030765384.1"/>
</dbReference>
<dbReference type="PROSITE" id="PS51450">
    <property type="entry name" value="LRR"/>
    <property type="match status" value="4"/>
</dbReference>
<proteinExistence type="inferred from homology"/>
<dbReference type="PIRSF" id="PIRSF037595">
    <property type="entry name" value="Toll-like_receptor"/>
    <property type="match status" value="1"/>
</dbReference>
<dbReference type="GO" id="GO:0004888">
    <property type="term" value="F:transmembrane signaling receptor activity"/>
    <property type="evidence" value="ECO:0007669"/>
    <property type="project" value="InterPro"/>
</dbReference>
<comment type="similarity">
    <text evidence="2 15">Belongs to the Toll-like receptor family.</text>
</comment>
<feature type="disulfide bond" evidence="16">
    <location>
        <begin position="339"/>
        <end position="368"/>
    </location>
</feature>
<dbReference type="InterPro" id="IPR032675">
    <property type="entry name" value="LRR_dom_sf"/>
</dbReference>
<dbReference type="InterPro" id="IPR003591">
    <property type="entry name" value="Leu-rich_rpt_typical-subtyp"/>
</dbReference>
<accession>A0A6J2UME1</accession>
<keyword evidence="6 17" id="KW-0732">Signal</keyword>
<evidence type="ECO:0000256" key="8">
    <source>
        <dbReference type="ARBA" id="ARBA00022859"/>
    </source>
</evidence>
<evidence type="ECO:0000256" key="17">
    <source>
        <dbReference type="SAM" id="SignalP"/>
    </source>
</evidence>
<dbReference type="InterPro" id="IPR001611">
    <property type="entry name" value="Leu-rich_rpt"/>
</dbReference>
<evidence type="ECO:0000256" key="11">
    <source>
        <dbReference type="ARBA" id="ARBA00023136"/>
    </source>
</evidence>
<keyword evidence="5" id="KW-0812">Transmembrane</keyword>
<keyword evidence="19" id="KW-1185">Reference proteome</keyword>
<dbReference type="PROSITE" id="PS50104">
    <property type="entry name" value="TIR"/>
    <property type="match status" value="1"/>
</dbReference>
<dbReference type="SUPFAM" id="SSF52047">
    <property type="entry name" value="RNI-like"/>
    <property type="match status" value="1"/>
</dbReference>
<dbReference type="PANTHER" id="PTHR24365:SF422">
    <property type="entry name" value="TOLL-LIKE RECEPTOR 6"/>
    <property type="match status" value="1"/>
</dbReference>
<dbReference type="SMART" id="SM00369">
    <property type="entry name" value="LRR_TYP"/>
    <property type="match status" value="8"/>
</dbReference>
<organism evidence="19 20">
    <name type="scientific">Chanos chanos</name>
    <name type="common">Milkfish</name>
    <name type="synonym">Mugil chanos</name>
    <dbReference type="NCBI Taxonomy" id="29144"/>
    <lineage>
        <taxon>Eukaryota</taxon>
        <taxon>Metazoa</taxon>
        <taxon>Chordata</taxon>
        <taxon>Craniata</taxon>
        <taxon>Vertebrata</taxon>
        <taxon>Euteleostomi</taxon>
        <taxon>Actinopterygii</taxon>
        <taxon>Neopterygii</taxon>
        <taxon>Teleostei</taxon>
        <taxon>Ostariophysi</taxon>
        <taxon>Gonorynchiformes</taxon>
        <taxon>Chanidae</taxon>
        <taxon>Chanos</taxon>
    </lineage>
</organism>
<evidence type="ECO:0000256" key="12">
    <source>
        <dbReference type="ARBA" id="ARBA00023170"/>
    </source>
</evidence>
<keyword evidence="4" id="KW-0433">Leucine-rich repeat</keyword>
<keyword evidence="10" id="KW-0520">NAD</keyword>
<evidence type="ECO:0000256" key="2">
    <source>
        <dbReference type="ARBA" id="ARBA00009634"/>
    </source>
</evidence>
<keyword evidence="3 15" id="KW-0399">Innate immunity</keyword>
<keyword evidence="8 15" id="KW-0391">Immunity</keyword>
<dbReference type="Proteomes" id="UP000504632">
    <property type="component" value="Chromosome 2"/>
</dbReference>
<keyword evidence="12 15" id="KW-0675">Receptor</keyword>
<evidence type="ECO:0000256" key="16">
    <source>
        <dbReference type="PIRSR" id="PIRSR037595-2"/>
    </source>
</evidence>
<name>A0A6J2UME1_CHACN</name>
<evidence type="ECO:0000256" key="7">
    <source>
        <dbReference type="ARBA" id="ARBA00022737"/>
    </source>
</evidence>
<dbReference type="InterPro" id="IPR017241">
    <property type="entry name" value="Toll-like_receptor"/>
</dbReference>
<sequence length="806" mass="91364">MALLYALGLVAVFIGSLSVSSPFQIETLIVYLASKNLTSVPSDLPSTTEALDLSQNRIQSLSKQDFLHTPGLRFLNLSWNMLQDIDPETFHSTPALQTLDLSHNRLLNLSDQQYLKWVSSLQYLNLSFNLFTVMTLGKEFSGLGNLQWLSLSADLIQKEDFVSVRNIHLQDLTLHLETLKGYEMGSLSETKAKKIVLMVSNHQVDEDIIADAFESFIEVELTGFIGLPHYLRKLIAQQGVLRVTHLYISALRVTWLELTKTVNAILQSTIRKLSMSNITLTAMSIGDPVTQQSSLESFSIEQAAVTTFIFDQRALYNFFINIHAQNLTLAQTPIVHMTCPTASRKVYMLDLSYDALSQNVFSSDKGECKTLDNLEILLLRGNNLHHLQPLSLRVQYMRALRHLDLSQNVLTYSEDQGTCLWPSNIEHLDLSANEFDQSIFKCLPRGVKALNLQNNQIAAIPSNSSFLYALEVLDLTSNRLVDLPCCLDFPSLRVLGVQRNSLHAPSPSALQTCPSLSILDASRNPYICTCALRGFTALFQETGTHGGKREPKITLFHWPNGYLCSYPESWRKKPLRDFHLPEISCNASLLAVTILVPAVTVMIAIAMLCHKLDAPWYLSMIWKWTRAKHRARISQSRSEDLQGVYFHAFVSYSQRDAEWVKSQLLPKLEGEGSTSTPGALRICHHERHFIPGKSIVQNILRCTEQSRRCIFVLSSHFVQSEWCHYELYFANHQRLTRGLDSIILVLLEPLPSYLIPAKYYQLKEMMARRTYLEWPQDKAKQRLFWANLRAALQANLTSQPQTDTGV</sequence>
<evidence type="ECO:0000313" key="19">
    <source>
        <dbReference type="Proteomes" id="UP000504632"/>
    </source>
</evidence>
<dbReference type="CTD" id="7096"/>
<dbReference type="Pfam" id="PF13855">
    <property type="entry name" value="LRR_8"/>
    <property type="match status" value="2"/>
</dbReference>
<evidence type="ECO:0000256" key="4">
    <source>
        <dbReference type="ARBA" id="ARBA00022614"/>
    </source>
</evidence>
<dbReference type="SMART" id="SM00255">
    <property type="entry name" value="TIR"/>
    <property type="match status" value="1"/>
</dbReference>
<dbReference type="GeneID" id="115804896"/>
<keyword evidence="16" id="KW-1015">Disulfide bond</keyword>
<evidence type="ECO:0000256" key="5">
    <source>
        <dbReference type="ARBA" id="ARBA00022692"/>
    </source>
</evidence>
<keyword evidence="9" id="KW-1133">Transmembrane helix</keyword>
<dbReference type="FunFam" id="3.40.50.10140:FF:000001">
    <property type="entry name" value="Toll-like receptor 2"/>
    <property type="match status" value="1"/>
</dbReference>
<comment type="subcellular location">
    <subcellularLocation>
        <location evidence="1">Membrane</location>
        <topology evidence="1">Single-pass type I membrane protein</topology>
    </subcellularLocation>
</comment>
<feature type="domain" description="TIR" evidence="18">
    <location>
        <begin position="644"/>
        <end position="792"/>
    </location>
</feature>
<dbReference type="GO" id="GO:0002224">
    <property type="term" value="P:toll-like receptor signaling pathway"/>
    <property type="evidence" value="ECO:0007669"/>
    <property type="project" value="InterPro"/>
</dbReference>
<dbReference type="InterPro" id="IPR035897">
    <property type="entry name" value="Toll_tir_struct_dom_sf"/>
</dbReference>
<evidence type="ECO:0000256" key="1">
    <source>
        <dbReference type="ARBA" id="ARBA00004479"/>
    </source>
</evidence>
<keyword evidence="14 15" id="KW-0395">Inflammatory response</keyword>
<feature type="non-terminal residue" evidence="20">
    <location>
        <position position="806"/>
    </location>
</feature>
<protein>
    <submittedName>
        <fullName evidence="20">Toll-like receptor 1</fullName>
    </submittedName>
</protein>
<dbReference type="AlphaFoldDB" id="A0A6J2UME1"/>
<dbReference type="InterPro" id="IPR000157">
    <property type="entry name" value="TIR_dom"/>
</dbReference>
<evidence type="ECO:0000256" key="6">
    <source>
        <dbReference type="ARBA" id="ARBA00022729"/>
    </source>
</evidence>